<gene>
    <name evidence="2" type="ORF">E2C01_079679</name>
</gene>
<dbReference type="EMBL" id="VSRR010066812">
    <property type="protein sequence ID" value="MPC84925.1"/>
    <property type="molecule type" value="Genomic_DNA"/>
</dbReference>
<proteinExistence type="predicted"/>
<evidence type="ECO:0000313" key="2">
    <source>
        <dbReference type="EMBL" id="MPC84925.1"/>
    </source>
</evidence>
<dbReference type="Proteomes" id="UP000324222">
    <property type="component" value="Unassembled WGS sequence"/>
</dbReference>
<organism evidence="2 3">
    <name type="scientific">Portunus trituberculatus</name>
    <name type="common">Swimming crab</name>
    <name type="synonym">Neptunus trituberculatus</name>
    <dbReference type="NCBI Taxonomy" id="210409"/>
    <lineage>
        <taxon>Eukaryota</taxon>
        <taxon>Metazoa</taxon>
        <taxon>Ecdysozoa</taxon>
        <taxon>Arthropoda</taxon>
        <taxon>Crustacea</taxon>
        <taxon>Multicrustacea</taxon>
        <taxon>Malacostraca</taxon>
        <taxon>Eumalacostraca</taxon>
        <taxon>Eucarida</taxon>
        <taxon>Decapoda</taxon>
        <taxon>Pleocyemata</taxon>
        <taxon>Brachyura</taxon>
        <taxon>Eubrachyura</taxon>
        <taxon>Portunoidea</taxon>
        <taxon>Portunidae</taxon>
        <taxon>Portuninae</taxon>
        <taxon>Portunus</taxon>
    </lineage>
</organism>
<reference evidence="2 3" key="1">
    <citation type="submission" date="2019-05" db="EMBL/GenBank/DDBJ databases">
        <title>Another draft genome of Portunus trituberculatus and its Hox gene families provides insights of decapod evolution.</title>
        <authorList>
            <person name="Jeong J.-H."/>
            <person name="Song I."/>
            <person name="Kim S."/>
            <person name="Choi T."/>
            <person name="Kim D."/>
            <person name="Ryu S."/>
            <person name="Kim W."/>
        </authorList>
    </citation>
    <scope>NUCLEOTIDE SEQUENCE [LARGE SCALE GENOMIC DNA]</scope>
    <source>
        <tissue evidence="2">Muscle</tissue>
    </source>
</reference>
<name>A0A5B7IQY7_PORTR</name>
<dbReference type="AlphaFoldDB" id="A0A5B7IQY7"/>
<evidence type="ECO:0000313" key="3">
    <source>
        <dbReference type="Proteomes" id="UP000324222"/>
    </source>
</evidence>
<evidence type="ECO:0000256" key="1">
    <source>
        <dbReference type="SAM" id="MobiDB-lite"/>
    </source>
</evidence>
<feature type="region of interest" description="Disordered" evidence="1">
    <location>
        <begin position="1"/>
        <end position="21"/>
    </location>
</feature>
<feature type="compositionally biased region" description="Gly residues" evidence="1">
    <location>
        <begin position="1"/>
        <end position="12"/>
    </location>
</feature>
<comment type="caution">
    <text evidence="2">The sequence shown here is derived from an EMBL/GenBank/DDBJ whole genome shotgun (WGS) entry which is preliminary data.</text>
</comment>
<accession>A0A5B7IQY7</accession>
<protein>
    <submittedName>
        <fullName evidence="2">Uncharacterized protein</fullName>
    </submittedName>
</protein>
<keyword evidence="3" id="KW-1185">Reference proteome</keyword>
<sequence length="89" mass="9139">MEGWEEQGGGGSSHDAESLAGAAEGTAVTKSLIINASHSARQQPWVMQVAVNGGCGGHAGQLCNVNTPGAECYCLHLMHHTVLTLVAKV</sequence>